<feature type="compositionally biased region" description="Basic and acidic residues" evidence="4">
    <location>
        <begin position="16"/>
        <end position="26"/>
    </location>
</feature>
<evidence type="ECO:0008006" key="8">
    <source>
        <dbReference type="Google" id="ProtNLM"/>
    </source>
</evidence>
<organism evidence="6 7">
    <name type="scientific">Durusdinium trenchii</name>
    <dbReference type="NCBI Taxonomy" id="1381693"/>
    <lineage>
        <taxon>Eukaryota</taxon>
        <taxon>Sar</taxon>
        <taxon>Alveolata</taxon>
        <taxon>Dinophyceae</taxon>
        <taxon>Suessiales</taxon>
        <taxon>Symbiodiniaceae</taxon>
        <taxon>Durusdinium</taxon>
    </lineage>
</organism>
<dbReference type="Gene3D" id="1.25.40.10">
    <property type="entry name" value="Tetratricopeptide repeat domain"/>
    <property type="match status" value="1"/>
</dbReference>
<sequence length="375" mass="41236">MTNYGAWDRKAETLCREAEEEDKKETAASNEALGLTEGLKGPPTAQAEKELKSLDAHSKQRSDFIAWSNEREISVTHQEGDVDLSEHKGKAIRLKGSQGTSYVVSKSGVLKLMLDCCSDVRLHVQASLVTSTVELYKCQRVEVILDQPLGTLQVDECVEPLTVRFAEKDHVGKAYHQNSPGFSIAWGLAGDATPQTVGREGAFQLMTCVTGGQLHTEPVRRGEGEFPLDLGRSTRPEQPEPEAAPASEAKQREAEKQRLAGNEMFRASDFAQAAALYTLALETAPEMGSVWANRAQCWLKLGDHEKALADAKKCSEVEPSNPKGWFRQGMSLHALKRYQEAIAPLLEAERLEPSNKQIQDAIKMAQMMARKSGSS</sequence>
<evidence type="ECO:0000313" key="6">
    <source>
        <dbReference type="EMBL" id="CAK9049040.1"/>
    </source>
</evidence>
<reference evidence="6 7" key="1">
    <citation type="submission" date="2024-02" db="EMBL/GenBank/DDBJ databases">
        <authorList>
            <person name="Chen Y."/>
            <person name="Shah S."/>
            <person name="Dougan E. K."/>
            <person name="Thang M."/>
            <person name="Chan C."/>
        </authorList>
    </citation>
    <scope>NUCLEOTIDE SEQUENCE [LARGE SCALE GENOMIC DNA]</scope>
</reference>
<dbReference type="Proteomes" id="UP001642484">
    <property type="component" value="Unassembled WGS sequence"/>
</dbReference>
<dbReference type="InterPro" id="IPR016098">
    <property type="entry name" value="CAP/MinC_C"/>
</dbReference>
<evidence type="ECO:0000256" key="2">
    <source>
        <dbReference type="ARBA" id="ARBA00022803"/>
    </source>
</evidence>
<evidence type="ECO:0000256" key="1">
    <source>
        <dbReference type="ARBA" id="ARBA00022737"/>
    </source>
</evidence>
<evidence type="ECO:0000313" key="7">
    <source>
        <dbReference type="Proteomes" id="UP001642484"/>
    </source>
</evidence>
<gene>
    <name evidence="5" type="ORF">CCMP2556_LOCUS25085</name>
    <name evidence="6" type="ORF">CCMP2556_LOCUS25170</name>
</gene>
<proteinExistence type="predicted"/>
<keyword evidence="1" id="KW-0677">Repeat</keyword>
<dbReference type="PROSITE" id="PS50005">
    <property type="entry name" value="TPR"/>
    <property type="match status" value="2"/>
</dbReference>
<protein>
    <recommendedName>
        <fullName evidence="8">Tubulin-folding cofactor C</fullName>
    </recommendedName>
</protein>
<dbReference type="Pfam" id="PF13432">
    <property type="entry name" value="TPR_16"/>
    <property type="match status" value="2"/>
</dbReference>
<dbReference type="SMART" id="SM00028">
    <property type="entry name" value="TPR"/>
    <property type="match status" value="3"/>
</dbReference>
<keyword evidence="2 3" id="KW-0802">TPR repeat</keyword>
<feature type="repeat" description="TPR" evidence="3">
    <location>
        <begin position="288"/>
        <end position="321"/>
    </location>
</feature>
<evidence type="ECO:0000256" key="3">
    <source>
        <dbReference type="PROSITE-ProRule" id="PRU00339"/>
    </source>
</evidence>
<dbReference type="InterPro" id="IPR011990">
    <property type="entry name" value="TPR-like_helical_dom_sf"/>
</dbReference>
<feature type="region of interest" description="Disordered" evidence="4">
    <location>
        <begin position="16"/>
        <end position="53"/>
    </location>
</feature>
<keyword evidence="7" id="KW-1185">Reference proteome</keyword>
<feature type="repeat" description="TPR" evidence="3">
    <location>
        <begin position="322"/>
        <end position="355"/>
    </location>
</feature>
<dbReference type="EMBL" id="CAXAMN010016780">
    <property type="protein sequence ID" value="CAK9049040.1"/>
    <property type="molecule type" value="Genomic_DNA"/>
</dbReference>
<dbReference type="PANTHER" id="PTHR22904">
    <property type="entry name" value="TPR REPEAT CONTAINING PROTEIN"/>
    <property type="match status" value="1"/>
</dbReference>
<evidence type="ECO:0000313" key="5">
    <source>
        <dbReference type="EMBL" id="CAK9048800.1"/>
    </source>
</evidence>
<dbReference type="InterPro" id="IPR019734">
    <property type="entry name" value="TPR_rpt"/>
</dbReference>
<feature type="compositionally biased region" description="Basic and acidic residues" evidence="4">
    <location>
        <begin position="249"/>
        <end position="258"/>
    </location>
</feature>
<dbReference type="SUPFAM" id="SSF48452">
    <property type="entry name" value="TPR-like"/>
    <property type="match status" value="1"/>
</dbReference>
<dbReference type="EMBL" id="CAXAMN010016669">
    <property type="protein sequence ID" value="CAK9048800.1"/>
    <property type="molecule type" value="Genomic_DNA"/>
</dbReference>
<name>A0ABP0MFY0_9DINO</name>
<accession>A0ABP0MFY0</accession>
<evidence type="ECO:0000256" key="4">
    <source>
        <dbReference type="SAM" id="MobiDB-lite"/>
    </source>
</evidence>
<feature type="region of interest" description="Disordered" evidence="4">
    <location>
        <begin position="216"/>
        <end position="258"/>
    </location>
</feature>
<dbReference type="Gene3D" id="2.160.20.70">
    <property type="match status" value="1"/>
</dbReference>
<comment type="caution">
    <text evidence="6">The sequence shown here is derived from an EMBL/GenBank/DDBJ whole genome shotgun (WGS) entry which is preliminary data.</text>
</comment>
<dbReference type="PANTHER" id="PTHR22904:SF523">
    <property type="entry name" value="STRESS-INDUCED-PHOSPHOPROTEIN 1"/>
    <property type="match status" value="1"/>
</dbReference>